<dbReference type="EMBL" id="OZ035831">
    <property type="protein sequence ID" value="CAL1615363.1"/>
    <property type="molecule type" value="Genomic_DNA"/>
</dbReference>
<feature type="compositionally biased region" description="Polar residues" evidence="1">
    <location>
        <begin position="89"/>
        <end position="100"/>
    </location>
</feature>
<proteinExistence type="predicted"/>
<feature type="region of interest" description="Disordered" evidence="1">
    <location>
        <begin position="81"/>
        <end position="100"/>
    </location>
</feature>
<keyword evidence="3" id="KW-1185">Reference proteome</keyword>
<protein>
    <submittedName>
        <fullName evidence="2">Uncharacterized protein</fullName>
    </submittedName>
</protein>
<evidence type="ECO:0000313" key="2">
    <source>
        <dbReference type="EMBL" id="CAL1615363.1"/>
    </source>
</evidence>
<gene>
    <name evidence="2" type="ORF">KC01_LOCUS41332</name>
</gene>
<sequence length="184" mass="20133">MTLPLHLLYQPGEANIATAYTTHHYMTDLQDHLKQTFAFAQRKLGNSAEGRKAYYDQKASHNELQVGDQPSLHHRHAPKMTLAPYLDPSPSQDSHPGSQLSPLLCSYHPVPCVCNSRGRKGRQRGARSLSEFIKYQGNVAGTGSVSHTGARAPLITTDKNPSPRGPEGRAHYSGALTAIRPRAS</sequence>
<feature type="region of interest" description="Disordered" evidence="1">
    <location>
        <begin position="140"/>
        <end position="184"/>
    </location>
</feature>
<name>A0AAV2MPI5_KNICA</name>
<evidence type="ECO:0000256" key="1">
    <source>
        <dbReference type="SAM" id="MobiDB-lite"/>
    </source>
</evidence>
<evidence type="ECO:0000313" key="3">
    <source>
        <dbReference type="Proteomes" id="UP001497482"/>
    </source>
</evidence>
<dbReference type="AlphaFoldDB" id="A0AAV2MPI5"/>
<accession>A0AAV2MPI5</accession>
<reference evidence="2 3" key="1">
    <citation type="submission" date="2024-04" db="EMBL/GenBank/DDBJ databases">
        <authorList>
            <person name="Waldvogel A.-M."/>
            <person name="Schoenle A."/>
        </authorList>
    </citation>
    <scope>NUCLEOTIDE SEQUENCE [LARGE SCALE GENOMIC DNA]</scope>
</reference>
<dbReference type="Proteomes" id="UP001497482">
    <property type="component" value="Chromosome 9"/>
</dbReference>
<organism evidence="2 3">
    <name type="scientific">Knipowitschia caucasica</name>
    <name type="common">Caucasian dwarf goby</name>
    <name type="synonym">Pomatoschistus caucasicus</name>
    <dbReference type="NCBI Taxonomy" id="637954"/>
    <lineage>
        <taxon>Eukaryota</taxon>
        <taxon>Metazoa</taxon>
        <taxon>Chordata</taxon>
        <taxon>Craniata</taxon>
        <taxon>Vertebrata</taxon>
        <taxon>Euteleostomi</taxon>
        <taxon>Actinopterygii</taxon>
        <taxon>Neopterygii</taxon>
        <taxon>Teleostei</taxon>
        <taxon>Neoteleostei</taxon>
        <taxon>Acanthomorphata</taxon>
        <taxon>Gobiaria</taxon>
        <taxon>Gobiiformes</taxon>
        <taxon>Gobioidei</taxon>
        <taxon>Gobiidae</taxon>
        <taxon>Gobiinae</taxon>
        <taxon>Knipowitschia</taxon>
    </lineage>
</organism>